<dbReference type="GO" id="GO:0016787">
    <property type="term" value="F:hydrolase activity"/>
    <property type="evidence" value="ECO:0007669"/>
    <property type="project" value="InterPro"/>
</dbReference>
<feature type="domain" description="Calcineurin-like phosphoesterase" evidence="1">
    <location>
        <begin position="119"/>
        <end position="332"/>
    </location>
</feature>
<dbReference type="PANTHER" id="PTHR12905:SF0">
    <property type="entry name" value="CALCINEURIN-LIKE PHOSPHOESTERASE DOMAIN-CONTAINING PROTEIN"/>
    <property type="match status" value="1"/>
</dbReference>
<dbReference type="OrthoDB" id="630188at2759"/>
<dbReference type="Pfam" id="PF00149">
    <property type="entry name" value="Metallophos"/>
    <property type="match status" value="1"/>
</dbReference>
<name>X6NNU6_RETFI</name>
<keyword evidence="3" id="KW-1185">Reference proteome</keyword>
<dbReference type="InterPro" id="IPR029052">
    <property type="entry name" value="Metallo-depent_PP-like"/>
</dbReference>
<organism evidence="2 3">
    <name type="scientific">Reticulomyxa filosa</name>
    <dbReference type="NCBI Taxonomy" id="46433"/>
    <lineage>
        <taxon>Eukaryota</taxon>
        <taxon>Sar</taxon>
        <taxon>Rhizaria</taxon>
        <taxon>Retaria</taxon>
        <taxon>Foraminifera</taxon>
        <taxon>Monothalamids</taxon>
        <taxon>Reticulomyxidae</taxon>
        <taxon>Reticulomyxa</taxon>
    </lineage>
</organism>
<comment type="caution">
    <text evidence="2">The sequence shown here is derived from an EMBL/GenBank/DDBJ whole genome shotgun (WGS) entry which is preliminary data.</text>
</comment>
<dbReference type="Gene3D" id="3.60.21.10">
    <property type="match status" value="1"/>
</dbReference>
<proteinExistence type="predicted"/>
<gene>
    <name evidence="2" type="ORF">RFI_09441</name>
</gene>
<dbReference type="OMA" id="WGCPHLR"/>
<dbReference type="SUPFAM" id="SSF56300">
    <property type="entry name" value="Metallo-dependent phosphatases"/>
    <property type="match status" value="1"/>
</dbReference>
<accession>X6NNU6</accession>
<dbReference type="EMBL" id="ASPP01007101">
    <property type="protein sequence ID" value="ETO27691.1"/>
    <property type="molecule type" value="Genomic_DNA"/>
</dbReference>
<reference evidence="2 3" key="1">
    <citation type="journal article" date="2013" name="Curr. Biol.">
        <title>The Genome of the Foraminiferan Reticulomyxa filosa.</title>
        <authorList>
            <person name="Glockner G."/>
            <person name="Hulsmann N."/>
            <person name="Schleicher M."/>
            <person name="Noegel A.A."/>
            <person name="Eichinger L."/>
            <person name="Gallinger C."/>
            <person name="Pawlowski J."/>
            <person name="Sierra R."/>
            <person name="Euteneuer U."/>
            <person name="Pillet L."/>
            <person name="Moustafa A."/>
            <person name="Platzer M."/>
            <person name="Groth M."/>
            <person name="Szafranski K."/>
            <person name="Schliwa M."/>
        </authorList>
    </citation>
    <scope>NUCLEOTIDE SEQUENCE [LARGE SCALE GENOMIC DNA]</scope>
</reference>
<evidence type="ECO:0000313" key="3">
    <source>
        <dbReference type="Proteomes" id="UP000023152"/>
    </source>
</evidence>
<dbReference type="InterPro" id="IPR051693">
    <property type="entry name" value="UPF0046_metallophosphoest"/>
</dbReference>
<sequence length="387" mass="44928">MKELCYKCARQNVCTFCRLKTNIHKIMSDKEITFFLPQGILYFSKTTSTNKSLFLKFLFLDLCKFGIFIQQDNQKMSDSDIITEKGNYCGELHLPRNRYKSGKEESKEDNDSGQDVKRIRIVHISDTHLKHQRFEQNIPDGDILIHSGDFSDKKGNSRFMKYPNVDTIKDFNEWLGARPHKFCKTSVFQKIYKIFVSGNHETNLMQYNAQQVQELLTNCIYLQDSGVELFGINFYGSPYMARLPLKNAYATTESILRGKWDAIPSNTDILITHTPPFNILDLAWGKDYANNDACAHCGDIHVKYDHWGDSYLKTQVLNRIRPLAHLFGHVHDDFGFKTHEGVLFVNSSMDLSKNCHYMDVIFDLDKEKDTFVSTQDRQHHTRKCVVL</sequence>
<evidence type="ECO:0000259" key="1">
    <source>
        <dbReference type="Pfam" id="PF00149"/>
    </source>
</evidence>
<evidence type="ECO:0000313" key="2">
    <source>
        <dbReference type="EMBL" id="ETO27691.1"/>
    </source>
</evidence>
<dbReference type="InterPro" id="IPR004843">
    <property type="entry name" value="Calcineurin-like_PHP"/>
</dbReference>
<dbReference type="Proteomes" id="UP000023152">
    <property type="component" value="Unassembled WGS sequence"/>
</dbReference>
<dbReference type="AlphaFoldDB" id="X6NNU6"/>
<dbReference type="PANTHER" id="PTHR12905">
    <property type="entry name" value="METALLOPHOSPHOESTERASE"/>
    <property type="match status" value="1"/>
</dbReference>
<protein>
    <recommendedName>
        <fullName evidence="1">Calcineurin-like phosphoesterase domain-containing protein</fullName>
    </recommendedName>
</protein>